<keyword evidence="2" id="KW-1185">Reference proteome</keyword>
<name>A0ACC2JAM6_9PEZI</name>
<organism evidence="1 2">
    <name type="scientific">Lasiodiplodia mahajangana</name>
    <dbReference type="NCBI Taxonomy" id="1108764"/>
    <lineage>
        <taxon>Eukaryota</taxon>
        <taxon>Fungi</taxon>
        <taxon>Dikarya</taxon>
        <taxon>Ascomycota</taxon>
        <taxon>Pezizomycotina</taxon>
        <taxon>Dothideomycetes</taxon>
        <taxon>Dothideomycetes incertae sedis</taxon>
        <taxon>Botryosphaeriales</taxon>
        <taxon>Botryosphaeriaceae</taxon>
        <taxon>Lasiodiplodia</taxon>
    </lineage>
</organism>
<evidence type="ECO:0000313" key="1">
    <source>
        <dbReference type="EMBL" id="KAJ8124418.1"/>
    </source>
</evidence>
<gene>
    <name evidence="1" type="ORF">O1611_g9221</name>
</gene>
<evidence type="ECO:0000313" key="2">
    <source>
        <dbReference type="Proteomes" id="UP001153332"/>
    </source>
</evidence>
<proteinExistence type="predicted"/>
<dbReference type="Proteomes" id="UP001153332">
    <property type="component" value="Unassembled WGS sequence"/>
</dbReference>
<sequence>MDPTGFALVTGGASGISKAVCLTFASIGAGGVLVADINFEAAKATAAECKKVAKNPNFRAEAIHLDVVQEESVQAAVDKTVELFGRIDYCVNGAGVIGEACDIADCHLDTFKRTMDINTQGSFLMTRTTSKTMSLQDPIPVDEAYPARGVTRGAIVNIGSIASYISLPKSAQYVTSKHAVLGLSRASALDNVPHNIRVNCVCPSWVDTPLVDDVVSQFPPLQQFILSQMPMGRMGLPQEIADVVVFLCSPRASWINGANIVVDGAMTVGVYTPSPPTRAEGS</sequence>
<reference evidence="1" key="1">
    <citation type="submission" date="2022-12" db="EMBL/GenBank/DDBJ databases">
        <title>Genome Sequence of Lasiodiplodia mahajangana.</title>
        <authorList>
            <person name="Buettner E."/>
        </authorList>
    </citation>
    <scope>NUCLEOTIDE SEQUENCE</scope>
    <source>
        <strain evidence="1">VT137</strain>
    </source>
</reference>
<comment type="caution">
    <text evidence="1">The sequence shown here is derived from an EMBL/GenBank/DDBJ whole genome shotgun (WGS) entry which is preliminary data.</text>
</comment>
<dbReference type="EMBL" id="JAPUUL010003038">
    <property type="protein sequence ID" value="KAJ8124418.1"/>
    <property type="molecule type" value="Genomic_DNA"/>
</dbReference>
<accession>A0ACC2JAM6</accession>
<protein>
    <submittedName>
        <fullName evidence="1">Uncharacterized protein</fullName>
    </submittedName>
</protein>